<evidence type="ECO:0000313" key="3">
    <source>
        <dbReference type="Proteomes" id="UP000541535"/>
    </source>
</evidence>
<dbReference type="RefSeq" id="WP_183442519.1">
    <property type="nucleotide sequence ID" value="NZ_JACHXD010000011.1"/>
</dbReference>
<comment type="caution">
    <text evidence="2">The sequence shown here is derived from an EMBL/GenBank/DDBJ whole genome shotgun (WGS) entry which is preliminary data.</text>
</comment>
<name>A0A7W5FVF7_9BURK</name>
<dbReference type="GO" id="GO:0016853">
    <property type="term" value="F:isomerase activity"/>
    <property type="evidence" value="ECO:0007669"/>
    <property type="project" value="UniProtKB-KW"/>
</dbReference>
<dbReference type="Proteomes" id="UP000541535">
    <property type="component" value="Unassembled WGS sequence"/>
</dbReference>
<keyword evidence="3" id="KW-1185">Reference proteome</keyword>
<dbReference type="SUPFAM" id="SSF54427">
    <property type="entry name" value="NTF2-like"/>
    <property type="match status" value="1"/>
</dbReference>
<accession>A0A7W5FVF7</accession>
<gene>
    <name evidence="2" type="ORF">FHS03_003824</name>
</gene>
<keyword evidence="2" id="KW-0413">Isomerase</keyword>
<sequence length="129" mass="14358">MSSDLREEIRAIEERLRLAMLASDQIALDELISPELTFTNHLGQVCGKQDDLALHRSGILKFHLLQPSEQHIQADAQLAIVSVRMMVAGSYEGHAFSEDLRYTRVWRSSADGKWTIMAGHSSRVAASPA</sequence>
<evidence type="ECO:0000313" key="2">
    <source>
        <dbReference type="EMBL" id="MBB3120754.1"/>
    </source>
</evidence>
<reference evidence="2 3" key="1">
    <citation type="submission" date="2020-08" db="EMBL/GenBank/DDBJ databases">
        <title>Genomic Encyclopedia of Type Strains, Phase III (KMG-III): the genomes of soil and plant-associated and newly described type strains.</title>
        <authorList>
            <person name="Whitman W."/>
        </authorList>
    </citation>
    <scope>NUCLEOTIDE SEQUENCE [LARGE SCALE GENOMIC DNA]</scope>
    <source>
        <strain evidence="2 3">CECT 8897</strain>
    </source>
</reference>
<dbReference type="InterPro" id="IPR032710">
    <property type="entry name" value="NTF2-like_dom_sf"/>
</dbReference>
<feature type="domain" description="DUF4440" evidence="1">
    <location>
        <begin position="9"/>
        <end position="116"/>
    </location>
</feature>
<dbReference type="EMBL" id="JACHXD010000011">
    <property type="protein sequence ID" value="MBB3120754.1"/>
    <property type="molecule type" value="Genomic_DNA"/>
</dbReference>
<dbReference type="Gene3D" id="3.10.450.50">
    <property type="match status" value="1"/>
</dbReference>
<dbReference type="InterPro" id="IPR027843">
    <property type="entry name" value="DUF4440"/>
</dbReference>
<proteinExistence type="predicted"/>
<organism evidence="2 3">
    <name type="scientific">Pseudoduganella violacea</name>
    <dbReference type="NCBI Taxonomy" id="1715466"/>
    <lineage>
        <taxon>Bacteria</taxon>
        <taxon>Pseudomonadati</taxon>
        <taxon>Pseudomonadota</taxon>
        <taxon>Betaproteobacteria</taxon>
        <taxon>Burkholderiales</taxon>
        <taxon>Oxalobacteraceae</taxon>
        <taxon>Telluria group</taxon>
        <taxon>Pseudoduganella</taxon>
    </lineage>
</organism>
<protein>
    <submittedName>
        <fullName evidence="2">Ketosteroid isomerase-like protein</fullName>
    </submittedName>
</protein>
<dbReference type="AlphaFoldDB" id="A0A7W5FVF7"/>
<evidence type="ECO:0000259" key="1">
    <source>
        <dbReference type="Pfam" id="PF14534"/>
    </source>
</evidence>
<dbReference type="Pfam" id="PF14534">
    <property type="entry name" value="DUF4440"/>
    <property type="match status" value="1"/>
</dbReference>